<evidence type="ECO:0000256" key="1">
    <source>
        <dbReference type="SAM" id="MobiDB-lite"/>
    </source>
</evidence>
<sequence>MELGTTTTGSKRPPAGGPLDDNKRRLVRWRRSTCFAQTELLKTSGGCMLGGRRPTRVRRAATGEEEEEPKNRYPALVRFQAPIRASFIARWHLSSSRTAGQAYLWSSD</sequence>
<dbReference type="WBParaSite" id="PSAMB.scaffold319size56836.g4719.t1">
    <property type="protein sequence ID" value="PSAMB.scaffold319size56836.g4719.t1"/>
    <property type="gene ID" value="PSAMB.scaffold319size56836.g4719"/>
</dbReference>
<feature type="region of interest" description="Disordered" evidence="1">
    <location>
        <begin position="1"/>
        <end position="23"/>
    </location>
</feature>
<name>A0A914W447_9BILA</name>
<accession>A0A914W447</accession>
<reference evidence="3" key="1">
    <citation type="submission" date="2022-11" db="UniProtKB">
        <authorList>
            <consortium name="WormBaseParasite"/>
        </authorList>
    </citation>
    <scope>IDENTIFICATION</scope>
</reference>
<evidence type="ECO:0000313" key="3">
    <source>
        <dbReference type="WBParaSite" id="PSAMB.scaffold319size56836.g4719.t1"/>
    </source>
</evidence>
<dbReference type="Proteomes" id="UP000887566">
    <property type="component" value="Unplaced"/>
</dbReference>
<organism evidence="2 3">
    <name type="scientific">Plectus sambesii</name>
    <dbReference type="NCBI Taxonomy" id="2011161"/>
    <lineage>
        <taxon>Eukaryota</taxon>
        <taxon>Metazoa</taxon>
        <taxon>Ecdysozoa</taxon>
        <taxon>Nematoda</taxon>
        <taxon>Chromadorea</taxon>
        <taxon>Plectida</taxon>
        <taxon>Plectina</taxon>
        <taxon>Plectoidea</taxon>
        <taxon>Plectidae</taxon>
        <taxon>Plectus</taxon>
    </lineage>
</organism>
<evidence type="ECO:0000313" key="2">
    <source>
        <dbReference type="Proteomes" id="UP000887566"/>
    </source>
</evidence>
<proteinExistence type="predicted"/>
<feature type="compositionally biased region" description="Polar residues" evidence="1">
    <location>
        <begin position="1"/>
        <end position="10"/>
    </location>
</feature>
<protein>
    <submittedName>
        <fullName evidence="3">Uncharacterized protein</fullName>
    </submittedName>
</protein>
<feature type="region of interest" description="Disordered" evidence="1">
    <location>
        <begin position="51"/>
        <end position="70"/>
    </location>
</feature>
<dbReference type="AlphaFoldDB" id="A0A914W447"/>
<keyword evidence="2" id="KW-1185">Reference proteome</keyword>